<evidence type="ECO:0000313" key="4">
    <source>
        <dbReference type="Proteomes" id="UP000243052"/>
    </source>
</evidence>
<dbReference type="Gene3D" id="1.25.40.10">
    <property type="entry name" value="Tetratricopeptide repeat domain"/>
    <property type="match status" value="1"/>
</dbReference>
<evidence type="ECO:0000256" key="1">
    <source>
        <dbReference type="ARBA" id="ARBA00022803"/>
    </source>
</evidence>
<dbReference type="SMART" id="SM00028">
    <property type="entry name" value="TPR"/>
    <property type="match status" value="2"/>
</dbReference>
<dbReference type="PANTHER" id="PTHR46423:SF1">
    <property type="entry name" value="RNA POLYMERASE II-ASSOCIATED PROTEIN 3"/>
    <property type="match status" value="1"/>
</dbReference>
<proteinExistence type="predicted"/>
<protein>
    <submittedName>
        <fullName evidence="3">HHL070Cp</fullName>
    </submittedName>
</protein>
<keyword evidence="1 2" id="KW-0802">TPR repeat</keyword>
<evidence type="ECO:0000256" key="2">
    <source>
        <dbReference type="PROSITE-ProRule" id="PRU00339"/>
    </source>
</evidence>
<dbReference type="InterPro" id="IPR051966">
    <property type="entry name" value="RPAP3"/>
</dbReference>
<dbReference type="SUPFAM" id="SSF48452">
    <property type="entry name" value="TPR-like"/>
    <property type="match status" value="1"/>
</dbReference>
<keyword evidence="4" id="KW-1185">Reference proteome</keyword>
<gene>
    <name evidence="3" type="ORF">AW171_hschr84752</name>
</gene>
<dbReference type="STRING" id="45286.A0A0X8HWH4"/>
<dbReference type="EMBL" id="CP014248">
    <property type="protein sequence ID" value="AMD22700.1"/>
    <property type="molecule type" value="Genomic_DNA"/>
</dbReference>
<dbReference type="OrthoDB" id="10250354at2759"/>
<dbReference type="PROSITE" id="PS50005">
    <property type="entry name" value="TPR"/>
    <property type="match status" value="1"/>
</dbReference>
<dbReference type="InterPro" id="IPR019734">
    <property type="entry name" value="TPR_rpt"/>
</dbReference>
<dbReference type="Proteomes" id="UP000243052">
    <property type="component" value="Chromosome viii"/>
</dbReference>
<dbReference type="InterPro" id="IPR011990">
    <property type="entry name" value="TPR-like_helical_dom_sf"/>
</dbReference>
<accession>A0A0X8HWH4</accession>
<dbReference type="GeneID" id="28726062"/>
<dbReference type="PANTHER" id="PTHR46423">
    <property type="entry name" value="RNA POLYMERASE II-ASSOCIATED PROTEIN 3"/>
    <property type="match status" value="1"/>
</dbReference>
<dbReference type="AlphaFoldDB" id="A0A0X8HWH4"/>
<dbReference type="GO" id="GO:0101031">
    <property type="term" value="C:protein folding chaperone complex"/>
    <property type="evidence" value="ECO:0007669"/>
    <property type="project" value="TreeGrafter"/>
</dbReference>
<evidence type="ECO:0000313" key="3">
    <source>
        <dbReference type="EMBL" id="AMD22700.1"/>
    </source>
</evidence>
<name>A0A0X8HWH4_9SACH</name>
<feature type="repeat" description="TPR" evidence="2">
    <location>
        <begin position="5"/>
        <end position="38"/>
    </location>
</feature>
<organism evidence="3 4">
    <name type="scientific">Eremothecium sinecaudum</name>
    <dbReference type="NCBI Taxonomy" id="45286"/>
    <lineage>
        <taxon>Eukaryota</taxon>
        <taxon>Fungi</taxon>
        <taxon>Dikarya</taxon>
        <taxon>Ascomycota</taxon>
        <taxon>Saccharomycotina</taxon>
        <taxon>Saccharomycetes</taxon>
        <taxon>Saccharomycetales</taxon>
        <taxon>Saccharomycetaceae</taxon>
        <taxon>Eremothecium</taxon>
    </lineage>
</organism>
<dbReference type="Pfam" id="PF13414">
    <property type="entry name" value="TPR_11"/>
    <property type="match status" value="1"/>
</dbReference>
<reference evidence="3 4" key="1">
    <citation type="submission" date="2016-01" db="EMBL/GenBank/DDBJ databases">
        <title>Genome sequence of the yeast Holleya sinecauda.</title>
        <authorList>
            <person name="Dietrich F.S."/>
        </authorList>
    </citation>
    <scope>NUCLEOTIDE SEQUENCE [LARGE SCALE GENOMIC DNA]</scope>
    <source>
        <strain evidence="3 4">ATCC 58844</strain>
    </source>
</reference>
<sequence length="122" mass="14155">MNLKAENLKDEGNTCFRKNDYRAALELYKEACKCDPGNPVYYSNMAMTLIKLEIWPEAINACNEGLSKINEADSQADKIKQKLLWRRETALDKLQLNKNKNLKLINIKIKELYTLPDSFEKL</sequence>
<dbReference type="RefSeq" id="XP_017989696.1">
    <property type="nucleotide sequence ID" value="XM_018134032.1"/>
</dbReference>